<sequence length="118" mass="13728">MAEPTTSPWGLYALMVFCIIMTISGLVWCFCCGTWDVMRASGLSRFVPPQYMQPSFMNRGGYQRKRSGDEEEGWEEEIDMDVLQDEAHDSSVEYDYDFSEDDRSDNEAENTPYPRRPR</sequence>
<evidence type="ECO:0000256" key="1">
    <source>
        <dbReference type="SAM" id="MobiDB-lite"/>
    </source>
</evidence>
<keyword evidence="2" id="KW-1133">Transmembrane helix</keyword>
<dbReference type="Proteomes" id="UP000823405">
    <property type="component" value="Unassembled WGS sequence"/>
</dbReference>
<accession>A0A9P6RFQ5</accession>
<name>A0A9P6RFQ5_9FUNG</name>
<organism evidence="3 4">
    <name type="scientific">Linnemannia gamsii</name>
    <dbReference type="NCBI Taxonomy" id="64522"/>
    <lineage>
        <taxon>Eukaryota</taxon>
        <taxon>Fungi</taxon>
        <taxon>Fungi incertae sedis</taxon>
        <taxon>Mucoromycota</taxon>
        <taxon>Mortierellomycotina</taxon>
        <taxon>Mortierellomycetes</taxon>
        <taxon>Mortierellales</taxon>
        <taxon>Mortierellaceae</taxon>
        <taxon>Linnemannia</taxon>
    </lineage>
</organism>
<comment type="caution">
    <text evidence="3">The sequence shown here is derived from an EMBL/GenBank/DDBJ whole genome shotgun (WGS) entry which is preliminary data.</text>
</comment>
<proteinExistence type="predicted"/>
<keyword evidence="2" id="KW-0472">Membrane</keyword>
<feature type="region of interest" description="Disordered" evidence="1">
    <location>
        <begin position="58"/>
        <end position="118"/>
    </location>
</feature>
<dbReference type="AlphaFoldDB" id="A0A9P6RFQ5"/>
<dbReference type="OrthoDB" id="2412974at2759"/>
<dbReference type="EMBL" id="JAAAIN010000185">
    <property type="protein sequence ID" value="KAG0318578.1"/>
    <property type="molecule type" value="Genomic_DNA"/>
</dbReference>
<reference evidence="3" key="1">
    <citation type="journal article" date="2020" name="Fungal Divers.">
        <title>Resolving the Mortierellaceae phylogeny through synthesis of multi-gene phylogenetics and phylogenomics.</title>
        <authorList>
            <person name="Vandepol N."/>
            <person name="Liber J."/>
            <person name="Desiro A."/>
            <person name="Na H."/>
            <person name="Kennedy M."/>
            <person name="Barry K."/>
            <person name="Grigoriev I.V."/>
            <person name="Miller A.N."/>
            <person name="O'Donnell K."/>
            <person name="Stajich J.E."/>
            <person name="Bonito G."/>
        </authorList>
    </citation>
    <scope>NUCLEOTIDE SEQUENCE</scope>
    <source>
        <strain evidence="3">NVP60</strain>
    </source>
</reference>
<gene>
    <name evidence="3" type="ORF">BGZ97_003563</name>
</gene>
<keyword evidence="4" id="KW-1185">Reference proteome</keyword>
<evidence type="ECO:0000313" key="3">
    <source>
        <dbReference type="EMBL" id="KAG0318578.1"/>
    </source>
</evidence>
<evidence type="ECO:0000313" key="4">
    <source>
        <dbReference type="Proteomes" id="UP000823405"/>
    </source>
</evidence>
<feature type="compositionally biased region" description="Acidic residues" evidence="1">
    <location>
        <begin position="92"/>
        <end position="108"/>
    </location>
</feature>
<feature type="transmembrane region" description="Helical" evidence="2">
    <location>
        <begin position="12"/>
        <end position="35"/>
    </location>
</feature>
<evidence type="ECO:0000256" key="2">
    <source>
        <dbReference type="SAM" id="Phobius"/>
    </source>
</evidence>
<keyword evidence="2" id="KW-0812">Transmembrane</keyword>
<feature type="compositionally biased region" description="Acidic residues" evidence="1">
    <location>
        <begin position="69"/>
        <end position="84"/>
    </location>
</feature>
<protein>
    <submittedName>
        <fullName evidence="3">Uncharacterized protein</fullName>
    </submittedName>
</protein>